<comment type="similarity">
    <text evidence="2">Belongs to the UPP synthase family.</text>
</comment>
<dbReference type="HAMAP" id="MF_01139">
    <property type="entry name" value="ISPT"/>
    <property type="match status" value="1"/>
</dbReference>
<feature type="active site" evidence="2">
    <location>
        <position position="33"/>
    </location>
</feature>
<protein>
    <recommendedName>
        <fullName evidence="2">Isoprenyl transferase</fullName>
        <ecNumber evidence="2">2.5.1.-</ecNumber>
    </recommendedName>
</protein>
<comment type="function">
    <text evidence="2">Catalyzes the condensation of isopentenyl diphosphate (IPP) with allylic pyrophosphates generating different type of terpenoids.</text>
</comment>
<dbReference type="NCBIfam" id="TIGR00055">
    <property type="entry name" value="uppS"/>
    <property type="match status" value="1"/>
</dbReference>
<organism evidence="3 4">
    <name type="scientific">Calycomorphotria hydatis</name>
    <dbReference type="NCBI Taxonomy" id="2528027"/>
    <lineage>
        <taxon>Bacteria</taxon>
        <taxon>Pseudomonadati</taxon>
        <taxon>Planctomycetota</taxon>
        <taxon>Planctomycetia</taxon>
        <taxon>Planctomycetales</taxon>
        <taxon>Planctomycetaceae</taxon>
        <taxon>Calycomorphotria</taxon>
    </lineage>
</organism>
<feature type="binding site" evidence="2">
    <location>
        <begin position="207"/>
        <end position="209"/>
    </location>
    <ligand>
        <name>substrate</name>
    </ligand>
</feature>
<dbReference type="InterPro" id="IPR036424">
    <property type="entry name" value="UPP_synth-like_sf"/>
</dbReference>
<dbReference type="Gene3D" id="3.40.1180.10">
    <property type="entry name" value="Decaprenyl diphosphate synthase-like"/>
    <property type="match status" value="1"/>
</dbReference>
<name>A0A517T6M9_9PLAN</name>
<feature type="binding site" evidence="2">
    <location>
        <position position="201"/>
    </location>
    <ligand>
        <name>substrate</name>
    </ligand>
</feature>
<dbReference type="GO" id="GO:0045547">
    <property type="term" value="F:ditrans,polycis-polyprenyl diphosphate synthase [(2E,6E)-farnesyl diphosphate specific] activity"/>
    <property type="evidence" value="ECO:0007669"/>
    <property type="project" value="TreeGrafter"/>
</dbReference>
<dbReference type="PROSITE" id="PS01066">
    <property type="entry name" value="UPP_SYNTHASE"/>
    <property type="match status" value="1"/>
</dbReference>
<feature type="binding site" evidence="2">
    <location>
        <position position="84"/>
    </location>
    <ligand>
        <name>substrate</name>
    </ligand>
</feature>
<dbReference type="Proteomes" id="UP000319976">
    <property type="component" value="Chromosome"/>
</dbReference>
<dbReference type="PANTHER" id="PTHR10291:SF0">
    <property type="entry name" value="DEHYDRODOLICHYL DIPHOSPHATE SYNTHASE 2"/>
    <property type="match status" value="1"/>
</dbReference>
<dbReference type="InterPro" id="IPR001441">
    <property type="entry name" value="UPP_synth-like"/>
</dbReference>
<dbReference type="AlphaFoldDB" id="A0A517T6M9"/>
<reference evidence="3 4" key="1">
    <citation type="submission" date="2019-02" db="EMBL/GenBank/DDBJ databases">
        <title>Deep-cultivation of Planctomycetes and their phenomic and genomic characterization uncovers novel biology.</title>
        <authorList>
            <person name="Wiegand S."/>
            <person name="Jogler M."/>
            <person name="Boedeker C."/>
            <person name="Pinto D."/>
            <person name="Vollmers J."/>
            <person name="Rivas-Marin E."/>
            <person name="Kohn T."/>
            <person name="Peeters S.H."/>
            <person name="Heuer A."/>
            <person name="Rast P."/>
            <person name="Oberbeckmann S."/>
            <person name="Bunk B."/>
            <person name="Jeske O."/>
            <person name="Meyerdierks A."/>
            <person name="Storesund J.E."/>
            <person name="Kallscheuer N."/>
            <person name="Luecker S."/>
            <person name="Lage O.M."/>
            <person name="Pohl T."/>
            <person name="Merkel B.J."/>
            <person name="Hornburger P."/>
            <person name="Mueller R.-W."/>
            <person name="Bruemmer F."/>
            <person name="Labrenz M."/>
            <person name="Spormann A.M."/>
            <person name="Op den Camp H."/>
            <person name="Overmann J."/>
            <person name="Amann R."/>
            <person name="Jetten M.S.M."/>
            <person name="Mascher T."/>
            <person name="Medema M.H."/>
            <person name="Devos D.P."/>
            <person name="Kaster A.-K."/>
            <person name="Ovreas L."/>
            <person name="Rohde M."/>
            <person name="Galperin M.Y."/>
            <person name="Jogler C."/>
        </authorList>
    </citation>
    <scope>NUCLEOTIDE SEQUENCE [LARGE SCALE GENOMIC DNA]</scope>
    <source>
        <strain evidence="3 4">V22</strain>
    </source>
</reference>
<proteinExistence type="inferred from homology"/>
<dbReference type="GO" id="GO:0016094">
    <property type="term" value="P:polyprenol biosynthetic process"/>
    <property type="evidence" value="ECO:0007669"/>
    <property type="project" value="TreeGrafter"/>
</dbReference>
<comment type="subunit">
    <text evidence="2">Homodimer.</text>
</comment>
<dbReference type="FunFam" id="3.40.1180.10:FF:000001">
    <property type="entry name" value="(2E,6E)-farnesyl-diphosphate-specific ditrans,polycis-undecaprenyl-diphosphate synthase"/>
    <property type="match status" value="1"/>
</dbReference>
<keyword evidence="1 2" id="KW-0808">Transferase</keyword>
<feature type="binding site" evidence="2">
    <location>
        <position position="82"/>
    </location>
    <ligand>
        <name>substrate</name>
    </ligand>
</feature>
<dbReference type="EMBL" id="CP036316">
    <property type="protein sequence ID" value="QDT64033.1"/>
    <property type="molecule type" value="Genomic_DNA"/>
</dbReference>
<evidence type="ECO:0000313" key="3">
    <source>
        <dbReference type="EMBL" id="QDT64033.1"/>
    </source>
</evidence>
<evidence type="ECO:0000256" key="1">
    <source>
        <dbReference type="ARBA" id="ARBA00022679"/>
    </source>
</evidence>
<feature type="binding site" evidence="2">
    <location>
        <position position="220"/>
    </location>
    <ligand>
        <name>Mg(2+)</name>
        <dbReference type="ChEBI" id="CHEBI:18420"/>
    </ligand>
</feature>
<sequence>MDETLIAAEPTSSVATEMLNRERIPRHVAIIMDGNGRWARQQGLPRSEGHLRGAETVRMVIEECTRLGLEQLTLYCFSSENWKRPVEEQSMLMELLRRYVIAERPELMEKNLRMDMIGRRSGLPEDVLGEVDTSIECTRSNTGMRLCLALNYGGRGELTDAVCDIAAKVKSGELQPEDISEKTITDHLYTAGMSDPDLVIRTAGEMRVSNFLLWQISYAELWVTDKPWPIFERDDLFTAFRDYIARDRRFGGLSS</sequence>
<feature type="binding site" evidence="2">
    <location>
        <position position="33"/>
    </location>
    <ligand>
        <name>Mg(2+)</name>
        <dbReference type="ChEBI" id="CHEBI:18420"/>
    </ligand>
</feature>
<feature type="binding site" evidence="2">
    <location>
        <begin position="78"/>
        <end position="80"/>
    </location>
    <ligand>
        <name>substrate</name>
    </ligand>
</feature>
<dbReference type="EC" id="2.5.1.-" evidence="2"/>
<dbReference type="CDD" id="cd00475">
    <property type="entry name" value="Cis_IPPS"/>
    <property type="match status" value="1"/>
</dbReference>
<dbReference type="PANTHER" id="PTHR10291">
    <property type="entry name" value="DEHYDRODOLICHYL DIPHOSPHATE SYNTHASE FAMILY MEMBER"/>
    <property type="match status" value="1"/>
</dbReference>
<feature type="active site" description="Proton acceptor" evidence="2">
    <location>
        <position position="81"/>
    </location>
</feature>
<keyword evidence="2" id="KW-0479">Metal-binding</keyword>
<dbReference type="OrthoDB" id="4191603at2"/>
<feature type="binding site" evidence="2">
    <location>
        <position position="46"/>
    </location>
    <ligand>
        <name>substrate</name>
    </ligand>
</feature>
<feature type="binding site" evidence="2">
    <location>
        <position position="38"/>
    </location>
    <ligand>
        <name>substrate</name>
    </ligand>
</feature>
<feature type="binding site" evidence="2">
    <location>
        <position position="50"/>
    </location>
    <ligand>
        <name>substrate</name>
    </ligand>
</feature>
<keyword evidence="2" id="KW-0460">Magnesium</keyword>
<dbReference type="SUPFAM" id="SSF64005">
    <property type="entry name" value="Undecaprenyl diphosphate synthase"/>
    <property type="match status" value="1"/>
</dbReference>
<dbReference type="KEGG" id="chya:V22_12630"/>
<dbReference type="InterPro" id="IPR018520">
    <property type="entry name" value="UPP_synth-like_CS"/>
</dbReference>
<evidence type="ECO:0000313" key="4">
    <source>
        <dbReference type="Proteomes" id="UP000319976"/>
    </source>
</evidence>
<accession>A0A517T6M9</accession>
<gene>
    <name evidence="3" type="ORF">V22_12630</name>
</gene>
<keyword evidence="4" id="KW-1185">Reference proteome</keyword>
<dbReference type="Pfam" id="PF01255">
    <property type="entry name" value="Prenyltransf"/>
    <property type="match status" value="1"/>
</dbReference>
<feature type="binding site" evidence="2">
    <location>
        <begin position="34"/>
        <end position="37"/>
    </location>
    <ligand>
        <name>substrate</name>
    </ligand>
</feature>
<dbReference type="NCBIfam" id="NF011405">
    <property type="entry name" value="PRK14830.1"/>
    <property type="match status" value="1"/>
</dbReference>
<dbReference type="GO" id="GO:0000287">
    <property type="term" value="F:magnesium ion binding"/>
    <property type="evidence" value="ECO:0007669"/>
    <property type="project" value="UniProtKB-UniRule"/>
</dbReference>
<evidence type="ECO:0000256" key="2">
    <source>
        <dbReference type="HAMAP-Rule" id="MF_01139"/>
    </source>
</evidence>
<comment type="cofactor">
    <cofactor evidence="2">
        <name>Mg(2+)</name>
        <dbReference type="ChEBI" id="CHEBI:18420"/>
    </cofactor>
    <text evidence="2">Binds 2 magnesium ions per subunit.</text>
</comment>